<evidence type="ECO:0000313" key="4">
    <source>
        <dbReference type="Proteomes" id="UP000254554"/>
    </source>
</evidence>
<dbReference type="RefSeq" id="WP_010653719.1">
    <property type="nucleotide sequence ID" value="NZ_JAPHOO010000001.1"/>
</dbReference>
<dbReference type="AlphaFoldDB" id="A0A377G9L2"/>
<evidence type="ECO:0000256" key="1">
    <source>
        <dbReference type="SAM" id="MobiDB-lite"/>
    </source>
</evidence>
<keyword evidence="4" id="KW-1185">Reference proteome</keyword>
<feature type="compositionally biased region" description="Low complexity" evidence="1">
    <location>
        <begin position="28"/>
        <end position="69"/>
    </location>
</feature>
<dbReference type="EMBL" id="UGGT01000001">
    <property type="protein sequence ID" value="STO21443.1"/>
    <property type="molecule type" value="Genomic_DNA"/>
</dbReference>
<evidence type="ECO:0000313" key="3">
    <source>
        <dbReference type="EMBL" id="STO21443.1"/>
    </source>
</evidence>
<feature type="chain" id="PRO_5016797172" evidence="2">
    <location>
        <begin position="22"/>
        <end position="86"/>
    </location>
</feature>
<dbReference type="GeneID" id="93291919"/>
<gene>
    <name evidence="3" type="ORF">NCTC11370_01510</name>
</gene>
<sequence length="86" mass="8904">MNKIFLFLLITVTLSSSYALGRINTVIPTPGSSEASSGGTEEPNTGAGENSETNTGTDTNSSTNPNSGSEKNRDTHSGTNNTSTTY</sequence>
<dbReference type="Proteomes" id="UP000254554">
    <property type="component" value="Unassembled WGS sequence"/>
</dbReference>
<dbReference type="STRING" id="1094715.GCA_000236165_00913"/>
<name>A0A377G9L2_9GAMM</name>
<protein>
    <submittedName>
        <fullName evidence="3">Uncharacterized protein</fullName>
    </submittedName>
</protein>
<reference evidence="3 4" key="1">
    <citation type="submission" date="2018-06" db="EMBL/GenBank/DDBJ databases">
        <authorList>
            <consortium name="Pathogen Informatics"/>
            <person name="Doyle S."/>
        </authorList>
    </citation>
    <scope>NUCLEOTIDE SEQUENCE [LARGE SCALE GENOMIC DNA]</scope>
    <source>
        <strain evidence="3 4">NCTC11370</strain>
    </source>
</reference>
<evidence type="ECO:0000256" key="2">
    <source>
        <dbReference type="SAM" id="SignalP"/>
    </source>
</evidence>
<proteinExistence type="predicted"/>
<organism evidence="3 4">
    <name type="scientific">Fluoribacter dumoffii</name>
    <dbReference type="NCBI Taxonomy" id="463"/>
    <lineage>
        <taxon>Bacteria</taxon>
        <taxon>Pseudomonadati</taxon>
        <taxon>Pseudomonadota</taxon>
        <taxon>Gammaproteobacteria</taxon>
        <taxon>Legionellales</taxon>
        <taxon>Legionellaceae</taxon>
        <taxon>Fluoribacter</taxon>
    </lineage>
</organism>
<keyword evidence="2" id="KW-0732">Signal</keyword>
<feature type="compositionally biased region" description="Polar residues" evidence="1">
    <location>
        <begin position="77"/>
        <end position="86"/>
    </location>
</feature>
<accession>A0A377G9L2</accession>
<feature type="signal peptide" evidence="2">
    <location>
        <begin position="1"/>
        <end position="21"/>
    </location>
</feature>
<feature type="region of interest" description="Disordered" evidence="1">
    <location>
        <begin position="24"/>
        <end position="86"/>
    </location>
</feature>